<sequence>MNDVQYYVEYNAGKALKVIFCVKIKNLLRTQKAFQ</sequence>
<organism evidence="1 2">
    <name type="scientific">Runella slithyformis (strain ATCC 29530 / DSM 19594 / LMG 11500 / NCIMB 11436 / LSU 4)</name>
    <dbReference type="NCBI Taxonomy" id="761193"/>
    <lineage>
        <taxon>Bacteria</taxon>
        <taxon>Pseudomonadati</taxon>
        <taxon>Bacteroidota</taxon>
        <taxon>Cytophagia</taxon>
        <taxon>Cytophagales</taxon>
        <taxon>Spirosomataceae</taxon>
        <taxon>Runella</taxon>
    </lineage>
</organism>
<dbReference type="AlphaFoldDB" id="A0A7U3ZJG5"/>
<gene>
    <name evidence="1" type="ordered locus">Runsl_1928</name>
</gene>
<dbReference type="KEGG" id="rsi:Runsl_1928"/>
<protein>
    <submittedName>
        <fullName evidence="1">Uncharacterized protein</fullName>
    </submittedName>
</protein>
<proteinExistence type="predicted"/>
<dbReference type="EMBL" id="CP002859">
    <property type="protein sequence ID" value="AEI48349.1"/>
    <property type="molecule type" value="Genomic_DNA"/>
</dbReference>
<name>A0A7U3ZJG5_RUNSL</name>
<reference evidence="2" key="1">
    <citation type="submission" date="2011-06" db="EMBL/GenBank/DDBJ databases">
        <title>The complete genome of chromosome of Runella slithyformis DSM 19594.</title>
        <authorList>
            <consortium name="US DOE Joint Genome Institute (JGI-PGF)"/>
            <person name="Lucas S."/>
            <person name="Han J."/>
            <person name="Lapidus A."/>
            <person name="Bruce D."/>
            <person name="Goodwin L."/>
            <person name="Pitluck S."/>
            <person name="Peters L."/>
            <person name="Kyrpides N."/>
            <person name="Mavromatis K."/>
            <person name="Ivanova N."/>
            <person name="Ovchinnikova G."/>
            <person name="Zhang X."/>
            <person name="Misra M."/>
            <person name="Detter J.C."/>
            <person name="Tapia R."/>
            <person name="Han C."/>
            <person name="Land M."/>
            <person name="Hauser L."/>
            <person name="Markowitz V."/>
            <person name="Cheng J.-F."/>
            <person name="Hugenholtz P."/>
            <person name="Woyke T."/>
            <person name="Wu D."/>
            <person name="Tindall B."/>
            <person name="Faehrich R."/>
            <person name="Brambilla E."/>
            <person name="Klenk H.-P."/>
            <person name="Eisen J.A."/>
        </authorList>
    </citation>
    <scope>NUCLEOTIDE SEQUENCE [LARGE SCALE GENOMIC DNA]</scope>
    <source>
        <strain evidence="2">ATCC 29530 / DSM 19594 / LMG 11500 / NCIMB 11436 / LSU 4</strain>
    </source>
</reference>
<evidence type="ECO:0000313" key="2">
    <source>
        <dbReference type="Proteomes" id="UP000000493"/>
    </source>
</evidence>
<evidence type="ECO:0000313" key="1">
    <source>
        <dbReference type="EMBL" id="AEI48349.1"/>
    </source>
</evidence>
<dbReference type="Proteomes" id="UP000000493">
    <property type="component" value="Chromosome"/>
</dbReference>
<accession>A0A7U3ZJG5</accession>
<keyword evidence="2" id="KW-1185">Reference proteome</keyword>
<reference evidence="1 2" key="2">
    <citation type="journal article" date="2012" name="Stand. Genomic Sci.">
        <title>Complete genome sequence of the aquatic bacterium Runella slithyformis type strain (LSU 4(T)).</title>
        <authorList>
            <person name="Copeland A."/>
            <person name="Zhang X."/>
            <person name="Misra M."/>
            <person name="Lapidus A."/>
            <person name="Nolan M."/>
            <person name="Lucas S."/>
            <person name="Deshpande S."/>
            <person name="Cheng J.F."/>
            <person name="Tapia R."/>
            <person name="Goodwin L.A."/>
            <person name="Pitluck S."/>
            <person name="Liolios K."/>
            <person name="Pagani I."/>
            <person name="Ivanova N."/>
            <person name="Mikhailova N."/>
            <person name="Pati A."/>
            <person name="Chen A."/>
            <person name="Palaniappan K."/>
            <person name="Land M."/>
            <person name="Hauser L."/>
            <person name="Pan C."/>
            <person name="Jeffries C.D."/>
            <person name="Detter J.C."/>
            <person name="Brambilla E.M."/>
            <person name="Rohde M."/>
            <person name="Djao O.D."/>
            <person name="Goker M."/>
            <person name="Sikorski J."/>
            <person name="Tindall B.J."/>
            <person name="Woyke T."/>
            <person name="Bristow J."/>
            <person name="Eisen J.A."/>
            <person name="Markowitz V."/>
            <person name="Hugenholtz P."/>
            <person name="Kyrpides N.C."/>
            <person name="Klenk H.P."/>
            <person name="Mavromatis K."/>
        </authorList>
    </citation>
    <scope>NUCLEOTIDE SEQUENCE [LARGE SCALE GENOMIC DNA]</scope>
    <source>
        <strain evidence="2">ATCC 29530 / DSM 19594 / LMG 11500 / NCIMB 11436 / LSU 4</strain>
    </source>
</reference>